<accession>A0ABZ2M777</accession>
<reference evidence="2 3" key="1">
    <citation type="submission" date="2021-12" db="EMBL/GenBank/DDBJ databases">
        <title>Discovery of the Pendulisporaceae a myxobacterial family with distinct sporulation behavior and unique specialized metabolism.</title>
        <authorList>
            <person name="Garcia R."/>
            <person name="Popoff A."/>
            <person name="Bader C.D."/>
            <person name="Loehr J."/>
            <person name="Walesch S."/>
            <person name="Walt C."/>
            <person name="Boldt J."/>
            <person name="Bunk B."/>
            <person name="Haeckl F.J.F.P.J."/>
            <person name="Gunesch A.P."/>
            <person name="Birkelbach J."/>
            <person name="Nuebel U."/>
            <person name="Pietschmann T."/>
            <person name="Bach T."/>
            <person name="Mueller R."/>
        </authorList>
    </citation>
    <scope>NUCLEOTIDE SEQUENCE [LARGE SCALE GENOMIC DNA]</scope>
    <source>
        <strain evidence="2 3">MSr11954</strain>
    </source>
</reference>
<feature type="domain" description="Bacterial bifunctional deaminase-reductase C-terminal" evidence="1">
    <location>
        <begin position="2"/>
        <end position="201"/>
    </location>
</feature>
<dbReference type="InterPro" id="IPR002734">
    <property type="entry name" value="RibDG_C"/>
</dbReference>
<dbReference type="Pfam" id="PF01872">
    <property type="entry name" value="RibD_C"/>
    <property type="match status" value="1"/>
</dbReference>
<dbReference type="InterPro" id="IPR050765">
    <property type="entry name" value="Riboflavin_Biosynth_HTPR"/>
</dbReference>
<dbReference type="EMBL" id="CP089984">
    <property type="protein sequence ID" value="WXB18354.1"/>
    <property type="molecule type" value="Genomic_DNA"/>
</dbReference>
<dbReference type="RefSeq" id="WP_394827985.1">
    <property type="nucleotide sequence ID" value="NZ_CP089984.1"/>
</dbReference>
<dbReference type="PANTHER" id="PTHR38011">
    <property type="entry name" value="DIHYDROFOLATE REDUCTASE FAMILY PROTEIN (AFU_ORTHOLOGUE AFUA_8G06820)"/>
    <property type="match status" value="1"/>
</dbReference>
<name>A0ABZ2M777_9BACT</name>
<dbReference type="InterPro" id="IPR024072">
    <property type="entry name" value="DHFR-like_dom_sf"/>
</dbReference>
<dbReference type="Gene3D" id="3.40.430.10">
    <property type="entry name" value="Dihydrofolate Reductase, subunit A"/>
    <property type="match status" value="1"/>
</dbReference>
<keyword evidence="3" id="KW-1185">Reference proteome</keyword>
<organism evidence="2 3">
    <name type="scientific">Pendulispora albinea</name>
    <dbReference type="NCBI Taxonomy" id="2741071"/>
    <lineage>
        <taxon>Bacteria</taxon>
        <taxon>Pseudomonadati</taxon>
        <taxon>Myxococcota</taxon>
        <taxon>Myxococcia</taxon>
        <taxon>Myxococcales</taxon>
        <taxon>Sorangiineae</taxon>
        <taxon>Pendulisporaceae</taxon>
        <taxon>Pendulispora</taxon>
    </lineage>
</organism>
<evidence type="ECO:0000313" key="3">
    <source>
        <dbReference type="Proteomes" id="UP001370348"/>
    </source>
</evidence>
<gene>
    <name evidence="2" type="ORF">LZC94_14025</name>
</gene>
<protein>
    <submittedName>
        <fullName evidence="2">Dihydrofolate reductase family protein</fullName>
    </submittedName>
</protein>
<proteinExistence type="predicted"/>
<dbReference type="Proteomes" id="UP001370348">
    <property type="component" value="Chromosome"/>
</dbReference>
<dbReference type="PANTHER" id="PTHR38011:SF11">
    <property type="entry name" value="2,5-DIAMINO-6-RIBOSYLAMINO-4(3H)-PYRIMIDINONE 5'-PHOSPHATE REDUCTASE"/>
    <property type="match status" value="1"/>
</dbReference>
<sequence length="214" mass="23197">MRKLILKMSISLDGFVAGPNGETDWMIRSMSDEGKAWIVEALGNVGLLAVGSRTFQAMATYWPRSTDVLAPPMNQIPKAVFSRTGTNIEVATTRALEDARARALPESKPDPQALEGWRSARIVTGDLFDAITRLKQEPGKDIVAFGGVELAQNLASLGVIDEYRLVVHPVAVGKGLPLFSRLTAPVDLELVELKAFKTGTVAHVYRARPTSRAA</sequence>
<dbReference type="SUPFAM" id="SSF53597">
    <property type="entry name" value="Dihydrofolate reductase-like"/>
    <property type="match status" value="1"/>
</dbReference>
<evidence type="ECO:0000259" key="1">
    <source>
        <dbReference type="Pfam" id="PF01872"/>
    </source>
</evidence>
<evidence type="ECO:0000313" key="2">
    <source>
        <dbReference type="EMBL" id="WXB18354.1"/>
    </source>
</evidence>